<feature type="transmembrane region" description="Helical" evidence="2">
    <location>
        <begin position="924"/>
        <end position="943"/>
    </location>
</feature>
<keyword evidence="4" id="KW-1185">Reference proteome</keyword>
<evidence type="ECO:0000256" key="1">
    <source>
        <dbReference type="SAM" id="MobiDB-lite"/>
    </source>
</evidence>
<evidence type="ECO:0000313" key="3">
    <source>
        <dbReference type="EMBL" id="KAK3272962.1"/>
    </source>
</evidence>
<feature type="transmembrane region" description="Helical" evidence="2">
    <location>
        <begin position="1091"/>
        <end position="1110"/>
    </location>
</feature>
<dbReference type="EMBL" id="LGRX02008696">
    <property type="protein sequence ID" value="KAK3272962.1"/>
    <property type="molecule type" value="Genomic_DNA"/>
</dbReference>
<protein>
    <submittedName>
        <fullName evidence="3">Uncharacterized protein</fullName>
    </submittedName>
</protein>
<feature type="transmembrane region" description="Helical" evidence="2">
    <location>
        <begin position="1238"/>
        <end position="1260"/>
    </location>
</feature>
<feature type="transmembrane region" description="Helical" evidence="2">
    <location>
        <begin position="1203"/>
        <end position="1226"/>
    </location>
</feature>
<feature type="compositionally biased region" description="Basic residues" evidence="1">
    <location>
        <begin position="343"/>
        <end position="352"/>
    </location>
</feature>
<proteinExistence type="predicted"/>
<name>A0AAE0G7E0_9CHLO</name>
<keyword evidence="2" id="KW-0472">Membrane</keyword>
<feature type="transmembrane region" description="Helical" evidence="2">
    <location>
        <begin position="955"/>
        <end position="974"/>
    </location>
</feature>
<feature type="region of interest" description="Disordered" evidence="1">
    <location>
        <begin position="1305"/>
        <end position="1347"/>
    </location>
</feature>
<keyword evidence="2" id="KW-0812">Transmembrane</keyword>
<evidence type="ECO:0000313" key="4">
    <source>
        <dbReference type="Proteomes" id="UP001190700"/>
    </source>
</evidence>
<feature type="compositionally biased region" description="Basic residues" evidence="1">
    <location>
        <begin position="428"/>
        <end position="438"/>
    </location>
</feature>
<reference evidence="3 4" key="1">
    <citation type="journal article" date="2015" name="Genome Biol. Evol.">
        <title>Comparative Genomics of a Bacterivorous Green Alga Reveals Evolutionary Causalities and Consequences of Phago-Mixotrophic Mode of Nutrition.</title>
        <authorList>
            <person name="Burns J.A."/>
            <person name="Paasch A."/>
            <person name="Narechania A."/>
            <person name="Kim E."/>
        </authorList>
    </citation>
    <scope>NUCLEOTIDE SEQUENCE [LARGE SCALE GENOMIC DNA]</scope>
    <source>
        <strain evidence="3 4">PLY_AMNH</strain>
    </source>
</reference>
<sequence>MVWVLSYEGWGFGVDGCVCPQVAGCEVVYDTVLPGYSGADAGYRKYIGRRCQVAKVGNAAGCWWVWQLGAFEGPGCILAEELECLCSHLTDFKVADLEVQLGMGRTTFVSTDELTGLSASDLEESALLFIVMASIIALGTTFWIISGSLHKRQRARLLLALLSANKRSLSAMQLPPVGAGGKADGLFTWSIMQNRVYIGQSLQPETRRELVEALEASIKASKSSRGLERVKGAARYVRRTIMAMGNPRQPAVRRTIMRVDKERGTVLLQRPDGSKAISQRGLASLAETEVTKAGAGSRHNLAHSRSSRSRSPGQDAGGADLGSDAPGFPLPMVREGIPMVQRSPRRLSHLKAARPVEGSSRVRQKLPRRASQQDVAAKSSPEDVPLTASSPQTASTASAVMEGAVGGPRLDSGLRSPLMEQPELLRRASSRRSRKSLVSHRPEEPLLTKAPETESSNAPRRAPSRIFQPMTPPAEQAGVGAEMMAEVTASRDARRAPVPVRAASSKRLVFARQITMKGRSMPAMTEGNEELCRKTPLMRWEPGSDPRPLHDLTFVSRESRASAGYMRRAWTKGWKKFWRRTRRYWNERSRGGKLCKEMGLNMVRLQLCVPYGTLALGLNGASQSSLSRQSGYGFEAMDSQKGALMQSGASSRRKRKSRAKGDELPKSSSSISRTSPQMTLDRLLGTALMHAHLSNTSLMKPKTLREQVIQAQKQPWDMPFGLDYSWFVAFFMNALEQMKGSGWLHKAHRLQLVLLQELDGHFELTQDLANLLWIGTPYEPLQTHPYPCFDLKTLRATIPQNLHEAVFGATRTLYAEAIWATMCALELYDHQPLMSEWVTNPKAPPHERRTLREHAQMWLIHYVTPHMPEGRMEEWQASAAALIETSLEDRLRLLHELKASDVDERLDASIAQHKSMRLTARDTMMSFFWLVVAAHPLLALWSTPHSAQLTRAERIILQVNNMFMMLSVVLWFTYSRAMSCCQLQKGHLGCPSAGDAFAPCIGFETCGDLNDYGVDLGWLPEELPHFDFETDCDAFPRPTWLGRLQAVICIVLVLLPSNAVLQGVFIMSNSTPVPSHWHPLPSKHSKSSKRLLGPVGSLVVHSVSTVLYALFVDLAYFNKAMALIIVGTFTAVFNLQKKAIPVVRAIRNAVQKVRQLAMLPILAVFSIVGSQAFVERQTKRLERLEYLAQLNVMPSIDGTAETFTYFFLFSFWGMLLWTLLAFQAFLRSVLGREGTDQILLSWVINLAMEHFGLASLRLIAFKLVSTWIGAKISSVFANDEGIGVWYEQHVSKVFSRFESLIDASKKAEDEDAEDEDGDALEMEEEDVGDVGGDVGGCDGDHAVDINV</sequence>
<evidence type="ECO:0000256" key="2">
    <source>
        <dbReference type="SAM" id="Phobius"/>
    </source>
</evidence>
<feature type="region of interest" description="Disordered" evidence="1">
    <location>
        <begin position="642"/>
        <end position="676"/>
    </location>
</feature>
<organism evidence="3 4">
    <name type="scientific">Cymbomonas tetramitiformis</name>
    <dbReference type="NCBI Taxonomy" id="36881"/>
    <lineage>
        <taxon>Eukaryota</taxon>
        <taxon>Viridiplantae</taxon>
        <taxon>Chlorophyta</taxon>
        <taxon>Pyramimonadophyceae</taxon>
        <taxon>Pyramimonadales</taxon>
        <taxon>Pyramimonadaceae</taxon>
        <taxon>Cymbomonas</taxon>
    </lineage>
</organism>
<feature type="region of interest" description="Disordered" evidence="1">
    <location>
        <begin position="288"/>
        <end position="477"/>
    </location>
</feature>
<feature type="transmembrane region" description="Helical" evidence="2">
    <location>
        <begin position="1116"/>
        <end position="1135"/>
    </location>
</feature>
<feature type="compositionally biased region" description="Basic and acidic residues" evidence="1">
    <location>
        <begin position="1338"/>
        <end position="1347"/>
    </location>
</feature>
<accession>A0AAE0G7E0</accession>
<feature type="transmembrane region" description="Helical" evidence="2">
    <location>
        <begin position="1156"/>
        <end position="1174"/>
    </location>
</feature>
<feature type="compositionally biased region" description="Low complexity" evidence="1">
    <location>
        <begin position="387"/>
        <end position="399"/>
    </location>
</feature>
<feature type="transmembrane region" description="Helical" evidence="2">
    <location>
        <begin position="126"/>
        <end position="146"/>
    </location>
</feature>
<keyword evidence="2" id="KW-1133">Transmembrane helix</keyword>
<dbReference type="Proteomes" id="UP001190700">
    <property type="component" value="Unassembled WGS sequence"/>
</dbReference>
<feature type="compositionally biased region" description="Acidic residues" evidence="1">
    <location>
        <begin position="1309"/>
        <end position="1328"/>
    </location>
</feature>
<gene>
    <name evidence="3" type="ORF">CYMTET_18774</name>
</gene>
<comment type="caution">
    <text evidence="3">The sequence shown here is derived from an EMBL/GenBank/DDBJ whole genome shotgun (WGS) entry which is preliminary data.</text>
</comment>